<feature type="transmembrane region" description="Helical" evidence="2">
    <location>
        <begin position="600"/>
        <end position="619"/>
    </location>
</feature>
<accession>A0A2H3KWP1</accession>
<feature type="transmembrane region" description="Helical" evidence="2">
    <location>
        <begin position="199"/>
        <end position="216"/>
    </location>
</feature>
<organism evidence="3 4">
    <name type="scientific">Candidatus Chloroploca asiatica</name>
    <dbReference type="NCBI Taxonomy" id="1506545"/>
    <lineage>
        <taxon>Bacteria</taxon>
        <taxon>Bacillati</taxon>
        <taxon>Chloroflexota</taxon>
        <taxon>Chloroflexia</taxon>
        <taxon>Chloroflexales</taxon>
        <taxon>Chloroflexineae</taxon>
        <taxon>Oscillochloridaceae</taxon>
        <taxon>Candidatus Chloroploca</taxon>
    </lineage>
</organism>
<sequence>MGRSSALLQAVRGREATRPAGSSSHKRLIDQLWLALLVVPFFAWLTLAAGYQFPVTVNESLAANPSPLSFRGVYPPEAGAFGFQRWTTEQAQIRVPGVGSAPFEVRLRFFGYPDAPPERVVRLSSGAQVLAEMQVRNGMQEVWLLVPAGLSDPASGDFVLNLEVPGFRVTDDPRLLGVSLDQLTLSSRQQGMVPPPSGMALQLGLVALLSLLALRISGVATRIALGLSGLLCVGAGLLVAGGGSTSIALRLQAALALPVLVEVLTYTLVLALTLRLPDLRQHRPMPNAQALVLVRLAVLLIFVFRLTGMLHPQFINIDHGLRANQLLLIADGQEAVVRERLEQQYEWGTREPVPYSLVTYYLLLPLTVVWSSPFELIKAVKIVTALLEATFPLLFLALMRQGPQPRWGAAWGGLIYAGLPVGYLFFHDGSFPTTIGIWLTLMALVALQWALEPAPQGQTWLRWSSAILLLGIAIAAYVTHLAFIPFLIVAIAGSLFFLGESRTRRQGLILLPAVGLAFLVGWVIVYRSYTLTLIQRTIPAYLGLIASEGSVGRSSDTFFGTPINSFPEHLVAHFRLWPVMLAGLVLIVLVWNWRNRFITHLGLGYAALLIATSVAEQWFGLWNKHMVFIAPLVALLSGPGCAWLWQRGRAGKLTVSLLLIWLFWQSLTAWGNRVLWYLLPPGAL</sequence>
<evidence type="ECO:0000313" key="4">
    <source>
        <dbReference type="Proteomes" id="UP000220922"/>
    </source>
</evidence>
<feature type="transmembrane region" description="Helical" evidence="2">
    <location>
        <begin position="353"/>
        <end position="370"/>
    </location>
</feature>
<name>A0A2H3KWP1_9CHLR</name>
<proteinExistence type="predicted"/>
<evidence type="ECO:0000313" key="3">
    <source>
        <dbReference type="EMBL" id="PDV98368.1"/>
    </source>
</evidence>
<dbReference type="Proteomes" id="UP000220922">
    <property type="component" value="Unassembled WGS sequence"/>
</dbReference>
<evidence type="ECO:0000256" key="1">
    <source>
        <dbReference type="SAM" id="MobiDB-lite"/>
    </source>
</evidence>
<feature type="transmembrane region" description="Helical" evidence="2">
    <location>
        <begin position="657"/>
        <end position="679"/>
    </location>
</feature>
<comment type="caution">
    <text evidence="3">The sequence shown here is derived from an EMBL/GenBank/DDBJ whole genome shotgun (WGS) entry which is preliminary data.</text>
</comment>
<feature type="transmembrane region" description="Helical" evidence="2">
    <location>
        <begin position="508"/>
        <end position="529"/>
    </location>
</feature>
<feature type="transmembrane region" description="Helical" evidence="2">
    <location>
        <begin position="288"/>
        <end position="306"/>
    </location>
</feature>
<reference evidence="3 4" key="1">
    <citation type="submission" date="2016-05" db="EMBL/GenBank/DDBJ databases">
        <authorList>
            <person name="Lavstsen T."/>
            <person name="Jespersen J.S."/>
        </authorList>
    </citation>
    <scope>NUCLEOTIDE SEQUENCE [LARGE SCALE GENOMIC DNA]</scope>
    <source>
        <strain evidence="3 4">B7-9</strain>
    </source>
</reference>
<evidence type="ECO:0000256" key="2">
    <source>
        <dbReference type="SAM" id="Phobius"/>
    </source>
</evidence>
<keyword evidence="2" id="KW-0472">Membrane</keyword>
<feature type="transmembrane region" description="Helical" evidence="2">
    <location>
        <begin position="407"/>
        <end position="426"/>
    </location>
</feature>
<dbReference type="RefSeq" id="WP_141508909.1">
    <property type="nucleotide sequence ID" value="NZ_LYXE01000103.1"/>
</dbReference>
<feature type="transmembrane region" description="Helical" evidence="2">
    <location>
        <begin position="382"/>
        <end position="401"/>
    </location>
</feature>
<dbReference type="EMBL" id="LYXE01000103">
    <property type="protein sequence ID" value="PDV98368.1"/>
    <property type="molecule type" value="Genomic_DNA"/>
</dbReference>
<feature type="region of interest" description="Disordered" evidence="1">
    <location>
        <begin position="1"/>
        <end position="21"/>
    </location>
</feature>
<feature type="transmembrane region" description="Helical" evidence="2">
    <location>
        <begin position="223"/>
        <end position="249"/>
    </location>
</feature>
<keyword evidence="4" id="KW-1185">Reference proteome</keyword>
<feature type="transmembrane region" description="Helical" evidence="2">
    <location>
        <begin position="32"/>
        <end position="51"/>
    </location>
</feature>
<dbReference type="OrthoDB" id="137087at2"/>
<protein>
    <submittedName>
        <fullName evidence="3">Uncharacterized protein</fullName>
    </submittedName>
</protein>
<feature type="transmembrane region" description="Helical" evidence="2">
    <location>
        <begin position="433"/>
        <end position="451"/>
    </location>
</feature>
<dbReference type="AlphaFoldDB" id="A0A2H3KWP1"/>
<gene>
    <name evidence="3" type="ORF">A9Q02_15930</name>
</gene>
<feature type="transmembrane region" description="Helical" evidence="2">
    <location>
        <begin position="463"/>
        <end position="496"/>
    </location>
</feature>
<feature type="transmembrane region" description="Helical" evidence="2">
    <location>
        <begin position="625"/>
        <end position="645"/>
    </location>
</feature>
<keyword evidence="2" id="KW-0812">Transmembrane</keyword>
<keyword evidence="2" id="KW-1133">Transmembrane helix</keyword>
<feature type="transmembrane region" description="Helical" evidence="2">
    <location>
        <begin position="255"/>
        <end position="276"/>
    </location>
</feature>
<feature type="transmembrane region" description="Helical" evidence="2">
    <location>
        <begin position="574"/>
        <end position="593"/>
    </location>
</feature>